<dbReference type="Proteomes" id="UP000289482">
    <property type="component" value="Unassembled WGS sequence"/>
</dbReference>
<evidence type="ECO:0000313" key="4">
    <source>
        <dbReference type="Proteomes" id="UP000289482"/>
    </source>
</evidence>
<name>A0A4Q1R3I1_9ACTN</name>
<comment type="caution">
    <text evidence="3">The sequence shown here is derived from an EMBL/GenBank/DDBJ whole genome shotgun (WGS) entry which is preliminary data.</text>
</comment>
<keyword evidence="4" id="KW-1185">Reference proteome</keyword>
<dbReference type="SMART" id="SM00470">
    <property type="entry name" value="ParB"/>
    <property type="match status" value="1"/>
</dbReference>
<dbReference type="SUPFAM" id="SSF110849">
    <property type="entry name" value="ParB/Sulfiredoxin"/>
    <property type="match status" value="1"/>
</dbReference>
<dbReference type="EMBL" id="SDIF01000039">
    <property type="protein sequence ID" value="RXS66279.1"/>
    <property type="molecule type" value="Genomic_DNA"/>
</dbReference>
<evidence type="ECO:0000313" key="3">
    <source>
        <dbReference type="EMBL" id="RXS66279.1"/>
    </source>
</evidence>
<organism evidence="3 4">
    <name type="scientific">Streptomyces sioyaensis</name>
    <dbReference type="NCBI Taxonomy" id="67364"/>
    <lineage>
        <taxon>Bacteria</taxon>
        <taxon>Bacillati</taxon>
        <taxon>Actinomycetota</taxon>
        <taxon>Actinomycetes</taxon>
        <taxon>Kitasatosporales</taxon>
        <taxon>Streptomycetaceae</taxon>
        <taxon>Streptomyces</taxon>
    </lineage>
</organism>
<feature type="region of interest" description="Disordered" evidence="1">
    <location>
        <begin position="225"/>
        <end position="272"/>
    </location>
</feature>
<gene>
    <name evidence="3" type="ORF">EST54_15890</name>
</gene>
<dbReference type="Gene3D" id="3.90.1530.10">
    <property type="entry name" value="Conserved hypothetical protein from pyrococcus furiosus pfu- 392566-001, ParB domain"/>
    <property type="match status" value="1"/>
</dbReference>
<feature type="region of interest" description="Disordered" evidence="1">
    <location>
        <begin position="1"/>
        <end position="23"/>
    </location>
</feature>
<protein>
    <recommendedName>
        <fullName evidence="2">ParB-like N-terminal domain-containing protein</fullName>
    </recommendedName>
</protein>
<dbReference type="InterPro" id="IPR050336">
    <property type="entry name" value="Chromosome_partition/occlusion"/>
</dbReference>
<proteinExistence type="predicted"/>
<accession>A0A4Q1R3I1</accession>
<reference evidence="3 4" key="1">
    <citation type="submission" date="2019-01" db="EMBL/GenBank/DDBJ databases">
        <title>Draft genome sequences of the type strain Streptomyces sioyaensis DSM 40032 and its novel strain, TM32, a thermotolerant antibiotics-producing actinobacterium.</title>
        <authorList>
            <person name="Nakaew N."/>
            <person name="Lumyong S."/>
            <person name="Sloan W.T."/>
            <person name="Sungthong R."/>
        </authorList>
    </citation>
    <scope>NUCLEOTIDE SEQUENCE [LARGE SCALE GENOMIC DNA]</scope>
    <source>
        <strain evidence="3 4">DSM 40032</strain>
    </source>
</reference>
<evidence type="ECO:0000256" key="1">
    <source>
        <dbReference type="SAM" id="MobiDB-lite"/>
    </source>
</evidence>
<feature type="domain" description="ParB-like N-terminal" evidence="2">
    <location>
        <begin position="32"/>
        <end position="114"/>
    </location>
</feature>
<dbReference type="PANTHER" id="PTHR33375">
    <property type="entry name" value="CHROMOSOME-PARTITIONING PROTEIN PARB-RELATED"/>
    <property type="match status" value="1"/>
</dbReference>
<dbReference type="AlphaFoldDB" id="A0A4Q1R3I1"/>
<sequence length="345" mass="36875">MPFAPADSVSLHMDSEGAQEPQYGRLSPVDVIPIASLLPATSPRLGGEDAGHVRALAGSDATLPPIIVHRGTMRVVDGMHRLRAAVLLGRERLPVRFFEGSEQDAFVLAVELNVKHGLPLSTADRAAAAARILRSHPQWSDRAIAAAAGLSARTVCAIRQRTEGAQPQAGSRVGRDGRVRPLSTAAARRQASEFIAEHPAASLREVAAAVGISPGTVRDVRNRLLRGEDPVPPGQRECRESRAAAVHQEGRRPEPRATARTGAAQPTSEDSGELLQMLSRDPSVRLTENGRYLLRLMATHAVPAARRRQLAESVPSHCTPMAAALARHCAAAWLDLAHSLDGKQD</sequence>
<evidence type="ECO:0000259" key="2">
    <source>
        <dbReference type="SMART" id="SM00470"/>
    </source>
</evidence>
<dbReference type="PANTHER" id="PTHR33375:SF1">
    <property type="entry name" value="CHROMOSOME-PARTITIONING PROTEIN PARB-RELATED"/>
    <property type="match status" value="1"/>
</dbReference>
<dbReference type="InterPro" id="IPR003115">
    <property type="entry name" value="ParB_N"/>
</dbReference>
<feature type="compositionally biased region" description="Basic and acidic residues" evidence="1">
    <location>
        <begin position="236"/>
        <end position="257"/>
    </location>
</feature>
<dbReference type="InterPro" id="IPR036086">
    <property type="entry name" value="ParB/Sulfiredoxin_sf"/>
</dbReference>
<dbReference type="GO" id="GO:0005694">
    <property type="term" value="C:chromosome"/>
    <property type="evidence" value="ECO:0007669"/>
    <property type="project" value="TreeGrafter"/>
</dbReference>
<dbReference type="GO" id="GO:0007059">
    <property type="term" value="P:chromosome segregation"/>
    <property type="evidence" value="ECO:0007669"/>
    <property type="project" value="TreeGrafter"/>
</dbReference>